<dbReference type="SUPFAM" id="SSF82199">
    <property type="entry name" value="SET domain"/>
    <property type="match status" value="1"/>
</dbReference>
<feature type="domain" description="SET" evidence="1">
    <location>
        <begin position="23"/>
        <end position="271"/>
    </location>
</feature>
<comment type="caution">
    <text evidence="2">The sequence shown here is derived from an EMBL/GenBank/DDBJ whole genome shotgun (WGS) entry which is preliminary data.</text>
</comment>
<dbReference type="CDD" id="cd19180">
    <property type="entry name" value="SET_SpSET10-like"/>
    <property type="match status" value="1"/>
</dbReference>
<dbReference type="InterPro" id="IPR046341">
    <property type="entry name" value="SET_dom_sf"/>
</dbReference>
<proteinExistence type="predicted"/>
<reference evidence="2" key="1">
    <citation type="submission" date="2023-08" db="EMBL/GenBank/DDBJ databases">
        <title>Black Yeasts Isolated from many extreme environments.</title>
        <authorList>
            <person name="Coleine C."/>
            <person name="Stajich J.E."/>
            <person name="Selbmann L."/>
        </authorList>
    </citation>
    <scope>NUCLEOTIDE SEQUENCE</scope>
    <source>
        <strain evidence="2">CCFEE 5401</strain>
    </source>
</reference>
<protein>
    <recommendedName>
        <fullName evidence="1">SET domain-containing protein</fullName>
    </recommendedName>
</protein>
<dbReference type="InterPro" id="IPR050600">
    <property type="entry name" value="SETD3_SETD6_MTase"/>
</dbReference>
<dbReference type="InterPro" id="IPR044432">
    <property type="entry name" value="Set10/Efm1_SET"/>
</dbReference>
<evidence type="ECO:0000313" key="3">
    <source>
        <dbReference type="Proteomes" id="UP001310890"/>
    </source>
</evidence>
<dbReference type="Gene3D" id="3.90.1410.10">
    <property type="entry name" value="set domain protein methyltransferase, domain 1"/>
    <property type="match status" value="1"/>
</dbReference>
<dbReference type="EMBL" id="JAVRRL010000001">
    <property type="protein sequence ID" value="KAK5118856.1"/>
    <property type="molecule type" value="Genomic_DNA"/>
</dbReference>
<dbReference type="InterPro" id="IPR001214">
    <property type="entry name" value="SET_dom"/>
</dbReference>
<dbReference type="PANTHER" id="PTHR13271">
    <property type="entry name" value="UNCHARACTERIZED PUTATIVE METHYLTRANSFERASE"/>
    <property type="match status" value="1"/>
</dbReference>
<sequence length="617" mass="69861">MAASDAGNALGTWHKQHGGYLHPSISIAYTIEAGYHWHATSPIPPNTTISVAPHTLTLSYLNALVDPAFPVFRHNREAFKVEAIGFFYLMSQYVHRSFSFWKAYIDALPQPNVEFCTPLWFDNPEDIVWLEDTDVLHTMLGRREVYEEYYASGVRMLKQAGVDTELYTWDLFRWAVTIFTSRSFSSRALTPQESKYWTTHKTNPDGQRQTVLLDMSHTPAEDLDFPVLFPVQDIGNHRNEARVDWSYDPGRFGITINDDIAVGEEVFNNYGPKTNDELFLGYGFCIPDNPYDGVLLTLKPPPAALQKEMQLTHPGYFTMAGNWSSERTTFRLRNLKPSDDVFRVLPAPLLELLLYIVLHERGLPFVFIQDARDNVLRGAGRRYTPHIARMIVLSLAPKLHKLQSTTPEKELRNQKQRQAAIYRHGQIATLEANISALKYLTRSLLSPPTQAGPRLVTLEGLLEIWCARNEARVNDFLQGIESITGTSDIGACRDAGWEDDILVLALCSIALDGLVVMPEYISRNHRTAEHNQETTELPNTAVVDGEALARAREAMQLVERCAAGSDVGSLWRDRRWCAEFVAGIGGKWVEFDSFMMMVPRDQGEEEARLVVYLHGLL</sequence>
<accession>A0AAN7YUL6</accession>
<dbReference type="AlphaFoldDB" id="A0AAN7YUL6"/>
<dbReference type="Proteomes" id="UP001310890">
    <property type="component" value="Unassembled WGS sequence"/>
</dbReference>
<dbReference type="GO" id="GO:0016279">
    <property type="term" value="F:protein-lysine N-methyltransferase activity"/>
    <property type="evidence" value="ECO:0007669"/>
    <property type="project" value="InterPro"/>
</dbReference>
<evidence type="ECO:0000313" key="2">
    <source>
        <dbReference type="EMBL" id="KAK5118856.1"/>
    </source>
</evidence>
<gene>
    <name evidence="2" type="ORF">LTR62_000065</name>
</gene>
<dbReference type="PROSITE" id="PS50280">
    <property type="entry name" value="SET"/>
    <property type="match status" value="1"/>
</dbReference>
<organism evidence="2 3">
    <name type="scientific">Meristemomyces frigidus</name>
    <dbReference type="NCBI Taxonomy" id="1508187"/>
    <lineage>
        <taxon>Eukaryota</taxon>
        <taxon>Fungi</taxon>
        <taxon>Dikarya</taxon>
        <taxon>Ascomycota</taxon>
        <taxon>Pezizomycotina</taxon>
        <taxon>Dothideomycetes</taxon>
        <taxon>Dothideomycetidae</taxon>
        <taxon>Mycosphaerellales</taxon>
        <taxon>Teratosphaeriaceae</taxon>
        <taxon>Meristemomyces</taxon>
    </lineage>
</organism>
<name>A0AAN7YUL6_9PEZI</name>
<evidence type="ECO:0000259" key="1">
    <source>
        <dbReference type="PROSITE" id="PS50280"/>
    </source>
</evidence>